<dbReference type="AlphaFoldDB" id="A0A6N7XV83"/>
<organism evidence="4 5">
    <name type="scientific">Tissierella pigra</name>
    <dbReference type="NCBI Taxonomy" id="2607614"/>
    <lineage>
        <taxon>Bacteria</taxon>
        <taxon>Bacillati</taxon>
        <taxon>Bacillota</taxon>
        <taxon>Tissierellia</taxon>
        <taxon>Tissierellales</taxon>
        <taxon>Tissierellaceae</taxon>
        <taxon>Tissierella</taxon>
    </lineage>
</organism>
<dbReference type="Proteomes" id="UP000469523">
    <property type="component" value="Unassembled WGS sequence"/>
</dbReference>
<dbReference type="SUPFAM" id="SSF55729">
    <property type="entry name" value="Acyl-CoA N-acyltransferases (Nat)"/>
    <property type="match status" value="1"/>
</dbReference>
<dbReference type="EMBL" id="VUNQ01000018">
    <property type="protein sequence ID" value="MSU01687.1"/>
    <property type="molecule type" value="Genomic_DNA"/>
</dbReference>
<dbReference type="Gene3D" id="3.40.630.30">
    <property type="match status" value="1"/>
</dbReference>
<evidence type="ECO:0000313" key="5">
    <source>
        <dbReference type="Proteomes" id="UP000469523"/>
    </source>
</evidence>
<dbReference type="InterPro" id="IPR000182">
    <property type="entry name" value="GNAT_dom"/>
</dbReference>
<feature type="domain" description="N-acetyltransferase" evidence="3">
    <location>
        <begin position="28"/>
        <end position="187"/>
    </location>
</feature>
<dbReference type="PROSITE" id="PS51186">
    <property type="entry name" value="GNAT"/>
    <property type="match status" value="1"/>
</dbReference>
<keyword evidence="1 4" id="KW-0808">Transferase</keyword>
<evidence type="ECO:0000313" key="4">
    <source>
        <dbReference type="EMBL" id="MSU01687.1"/>
    </source>
</evidence>
<dbReference type="RefSeq" id="WP_154440097.1">
    <property type="nucleotide sequence ID" value="NZ_JAHLPJ010000001.1"/>
</dbReference>
<dbReference type="PANTHER" id="PTHR43420">
    <property type="entry name" value="ACETYLTRANSFERASE"/>
    <property type="match status" value="1"/>
</dbReference>
<keyword evidence="2" id="KW-0012">Acyltransferase</keyword>
<gene>
    <name evidence="4" type="ORF">FYJ83_09440</name>
</gene>
<comment type="caution">
    <text evidence="4">The sequence shown here is derived from an EMBL/GenBank/DDBJ whole genome shotgun (WGS) entry which is preliminary data.</text>
</comment>
<proteinExistence type="predicted"/>
<sequence length="193" mass="22841">MIVYKIVDQKFLQQYDMVPMRVHVYSYYRVDKIERGLGGFHLIETPIQPYVKDFCVDEDKSVTRWGRQWDISNWTFFMAFDEKRPVGGATVVSRTEGVNMLSGRDDLAVLWDIRVDDEYKNQGVGQVLFDMAANWAREQGFTQIKIECQNNNVPAIRFYHKQGAVLSAIDEYAYYNEQEYRNEVQLIWFYNLD</sequence>
<dbReference type="GO" id="GO:0016747">
    <property type="term" value="F:acyltransferase activity, transferring groups other than amino-acyl groups"/>
    <property type="evidence" value="ECO:0007669"/>
    <property type="project" value="InterPro"/>
</dbReference>
<dbReference type="CDD" id="cd04301">
    <property type="entry name" value="NAT_SF"/>
    <property type="match status" value="1"/>
</dbReference>
<dbReference type="PRINTS" id="PR01754">
    <property type="entry name" value="SACTRNSFRASE"/>
</dbReference>
<evidence type="ECO:0000259" key="3">
    <source>
        <dbReference type="PROSITE" id="PS51186"/>
    </source>
</evidence>
<dbReference type="Pfam" id="PF00583">
    <property type="entry name" value="Acetyltransf_1"/>
    <property type="match status" value="1"/>
</dbReference>
<evidence type="ECO:0000256" key="2">
    <source>
        <dbReference type="ARBA" id="ARBA00023315"/>
    </source>
</evidence>
<keyword evidence="5" id="KW-1185">Reference proteome</keyword>
<accession>A0A6N7XV83</accession>
<dbReference type="InterPro" id="IPR016181">
    <property type="entry name" value="Acyl_CoA_acyltransferase"/>
</dbReference>
<dbReference type="InterPro" id="IPR050680">
    <property type="entry name" value="YpeA/RimI_acetyltransf"/>
</dbReference>
<protein>
    <submittedName>
        <fullName evidence="4">GNAT family N-acetyltransferase</fullName>
    </submittedName>
</protein>
<evidence type="ECO:0000256" key="1">
    <source>
        <dbReference type="ARBA" id="ARBA00022679"/>
    </source>
</evidence>
<reference evidence="4 5" key="1">
    <citation type="submission" date="2019-09" db="EMBL/GenBank/DDBJ databases">
        <title>In-depth cultivation of the pig gut microbiome towards novel bacterial diversity and tailored functional studies.</title>
        <authorList>
            <person name="Wylensek D."/>
            <person name="Hitch T.C.A."/>
            <person name="Clavel T."/>
        </authorList>
    </citation>
    <scope>NUCLEOTIDE SEQUENCE [LARGE SCALE GENOMIC DNA]</scope>
    <source>
        <strain evidence="4 5">WCA3-693-APC-4?</strain>
    </source>
</reference>
<dbReference type="InterPro" id="IPR008125">
    <property type="entry name" value="Streptothricin_AcTrfase"/>
</dbReference>
<name>A0A6N7XV83_9FIRM</name>